<gene>
    <name evidence="12" type="ORF">ENR64_27570</name>
</gene>
<evidence type="ECO:0000256" key="2">
    <source>
        <dbReference type="ARBA" id="ARBA00022527"/>
    </source>
</evidence>
<dbReference type="GO" id="GO:0004674">
    <property type="term" value="F:protein serine/threonine kinase activity"/>
    <property type="evidence" value="ECO:0007669"/>
    <property type="project" value="UniProtKB-KW"/>
</dbReference>
<evidence type="ECO:0000256" key="9">
    <source>
        <dbReference type="PROSITE-ProRule" id="PRU10141"/>
    </source>
</evidence>
<dbReference type="InterPro" id="IPR020635">
    <property type="entry name" value="Tyr_kinase_cat_dom"/>
</dbReference>
<dbReference type="SUPFAM" id="SSF56112">
    <property type="entry name" value="Protein kinase-like (PK-like)"/>
    <property type="match status" value="1"/>
</dbReference>
<dbReference type="GO" id="GO:0005524">
    <property type="term" value="F:ATP binding"/>
    <property type="evidence" value="ECO:0007669"/>
    <property type="project" value="UniProtKB-UniRule"/>
</dbReference>
<feature type="compositionally biased region" description="Pro residues" evidence="10">
    <location>
        <begin position="523"/>
        <end position="533"/>
    </location>
</feature>
<dbReference type="InterPro" id="IPR011009">
    <property type="entry name" value="Kinase-like_dom_sf"/>
</dbReference>
<evidence type="ECO:0000256" key="7">
    <source>
        <dbReference type="ARBA" id="ARBA00047899"/>
    </source>
</evidence>
<dbReference type="PROSITE" id="PS00107">
    <property type="entry name" value="PROTEIN_KINASE_ATP"/>
    <property type="match status" value="1"/>
</dbReference>
<evidence type="ECO:0000256" key="8">
    <source>
        <dbReference type="ARBA" id="ARBA00048679"/>
    </source>
</evidence>
<dbReference type="Gene3D" id="1.10.510.10">
    <property type="entry name" value="Transferase(Phosphotransferase) domain 1"/>
    <property type="match status" value="1"/>
</dbReference>
<feature type="domain" description="Protein kinase" evidence="11">
    <location>
        <begin position="15"/>
        <end position="293"/>
    </location>
</feature>
<feature type="compositionally biased region" description="Pro residues" evidence="10">
    <location>
        <begin position="408"/>
        <end position="418"/>
    </location>
</feature>
<keyword evidence="6 9" id="KW-0067">ATP-binding</keyword>
<evidence type="ECO:0000256" key="6">
    <source>
        <dbReference type="ARBA" id="ARBA00022840"/>
    </source>
</evidence>
<evidence type="ECO:0000259" key="11">
    <source>
        <dbReference type="PROSITE" id="PS50011"/>
    </source>
</evidence>
<dbReference type="PANTHER" id="PTHR24363">
    <property type="entry name" value="SERINE/THREONINE PROTEIN KINASE"/>
    <property type="match status" value="1"/>
</dbReference>
<feature type="compositionally biased region" description="Polar residues" evidence="10">
    <location>
        <begin position="544"/>
        <end position="562"/>
    </location>
</feature>
<comment type="catalytic activity">
    <reaction evidence="7">
        <text>L-threonyl-[protein] + ATP = O-phospho-L-threonyl-[protein] + ADP + H(+)</text>
        <dbReference type="Rhea" id="RHEA:46608"/>
        <dbReference type="Rhea" id="RHEA-COMP:11060"/>
        <dbReference type="Rhea" id="RHEA-COMP:11605"/>
        <dbReference type="ChEBI" id="CHEBI:15378"/>
        <dbReference type="ChEBI" id="CHEBI:30013"/>
        <dbReference type="ChEBI" id="CHEBI:30616"/>
        <dbReference type="ChEBI" id="CHEBI:61977"/>
        <dbReference type="ChEBI" id="CHEBI:456216"/>
        <dbReference type="EC" id="2.7.11.1"/>
    </reaction>
</comment>
<dbReference type="AlphaFoldDB" id="A0A7C3PTZ3"/>
<protein>
    <recommendedName>
        <fullName evidence="1">non-specific serine/threonine protein kinase</fullName>
        <ecNumber evidence="1">2.7.11.1</ecNumber>
    </recommendedName>
</protein>
<sequence length="646" mass="71075">MRPPLPAGTILQSRYRVLRILGQGGFGRTYLAEDQGRFNEFCAIKELIPPQGDPYALSKSKELFQREAQTLYQIQHPQIPQFRANFEQDQRLFLVQDYVEGLSYRKLLDQRKLEGLTFNEAEIVQLLQRILPVLAHIHAKGIVHRDIAPDNIMLREKDNLPVLIDFGVVKELANQFKTGIVNPETFQQVGTVAQNTTVGKLGYAPSEQIQTGRAYPCSDLYSLAVTAVVLLTGREPQDLFDDNTLTWYWQRWVQVSPGLAQVLNRMLSVRPGDRYQSVAEVAQALQRAYEPIASQPVNPPPTAYPTPVPTAKPPASTETRTMAVGGRSLEPPTHSTRYPDEPSIPPPRSSIWDDPLAVTLVGLGLVALTGIGSWAIVRAVLSPAPAPTPTQTVVISPTPTPSVSVSPSPKPSPSPSPSPTNFSKRVQLTPGETQVESGSLTAQQKAVYVIRGRQGRELSATLTTEGALMTVRGPNREPIATRVQSWRDTLPYTGQYIIEISPVQGLDNTQYEVEFLLNKAEPPATPTPEPSPTESPDEPGEPTVETQSVNFPPGTSVTTLSDRATPATIKRYLVNAEVGDMLQARILEGRATLSVYDPNGRPLPNVTGVKAWQEEAASAGDYQIDVVPRRETDYTLEIGLQRRMPR</sequence>
<keyword evidence="4 9" id="KW-0547">Nucleotide-binding</keyword>
<dbReference type="EC" id="2.7.11.1" evidence="1"/>
<evidence type="ECO:0000256" key="3">
    <source>
        <dbReference type="ARBA" id="ARBA00022679"/>
    </source>
</evidence>
<feature type="compositionally biased region" description="Pro residues" evidence="10">
    <location>
        <begin position="297"/>
        <end position="312"/>
    </location>
</feature>
<dbReference type="InterPro" id="IPR000719">
    <property type="entry name" value="Prot_kinase_dom"/>
</dbReference>
<keyword evidence="5 12" id="KW-0418">Kinase</keyword>
<feature type="region of interest" description="Disordered" evidence="10">
    <location>
        <begin position="386"/>
        <end position="425"/>
    </location>
</feature>
<feature type="region of interest" description="Disordered" evidence="10">
    <location>
        <begin position="293"/>
        <end position="347"/>
    </location>
</feature>
<evidence type="ECO:0000256" key="5">
    <source>
        <dbReference type="ARBA" id="ARBA00022777"/>
    </source>
</evidence>
<dbReference type="Gene3D" id="2.60.120.380">
    <property type="match status" value="2"/>
</dbReference>
<name>A0A7C3PTZ3_9CYAN</name>
<dbReference type="PANTHER" id="PTHR24363:SF0">
    <property type="entry name" value="SERINE_THREONINE KINASE LIKE DOMAIN CONTAINING 1"/>
    <property type="match status" value="1"/>
</dbReference>
<proteinExistence type="predicted"/>
<feature type="compositionally biased region" description="Low complexity" evidence="10">
    <location>
        <begin position="389"/>
        <end position="407"/>
    </location>
</feature>
<comment type="catalytic activity">
    <reaction evidence="8">
        <text>L-seryl-[protein] + ATP = O-phospho-L-seryl-[protein] + ADP + H(+)</text>
        <dbReference type="Rhea" id="RHEA:17989"/>
        <dbReference type="Rhea" id="RHEA-COMP:9863"/>
        <dbReference type="Rhea" id="RHEA-COMP:11604"/>
        <dbReference type="ChEBI" id="CHEBI:15378"/>
        <dbReference type="ChEBI" id="CHEBI:29999"/>
        <dbReference type="ChEBI" id="CHEBI:30616"/>
        <dbReference type="ChEBI" id="CHEBI:83421"/>
        <dbReference type="ChEBI" id="CHEBI:456216"/>
        <dbReference type="EC" id="2.7.11.1"/>
    </reaction>
</comment>
<evidence type="ECO:0000256" key="10">
    <source>
        <dbReference type="SAM" id="MobiDB-lite"/>
    </source>
</evidence>
<dbReference type="PROSITE" id="PS00109">
    <property type="entry name" value="PROTEIN_KINASE_TYR"/>
    <property type="match status" value="1"/>
</dbReference>
<feature type="binding site" evidence="9">
    <location>
        <position position="45"/>
    </location>
    <ligand>
        <name>ATP</name>
        <dbReference type="ChEBI" id="CHEBI:30616"/>
    </ligand>
</feature>
<accession>A0A7C3PTZ3</accession>
<comment type="caution">
    <text evidence="12">The sequence shown here is derived from an EMBL/GenBank/DDBJ whole genome shotgun (WGS) entry which is preliminary data.</text>
</comment>
<dbReference type="Gene3D" id="3.30.200.20">
    <property type="entry name" value="Phosphorylase Kinase, domain 1"/>
    <property type="match status" value="1"/>
</dbReference>
<dbReference type="EMBL" id="DSRU01000409">
    <property type="protein sequence ID" value="HFN01438.1"/>
    <property type="molecule type" value="Genomic_DNA"/>
</dbReference>
<dbReference type="SMART" id="SM00219">
    <property type="entry name" value="TyrKc"/>
    <property type="match status" value="1"/>
</dbReference>
<evidence type="ECO:0000256" key="1">
    <source>
        <dbReference type="ARBA" id="ARBA00012513"/>
    </source>
</evidence>
<organism evidence="12">
    <name type="scientific">Oscillatoriales cyanobacterium SpSt-418</name>
    <dbReference type="NCBI Taxonomy" id="2282169"/>
    <lineage>
        <taxon>Bacteria</taxon>
        <taxon>Bacillati</taxon>
        <taxon>Cyanobacteriota</taxon>
        <taxon>Cyanophyceae</taxon>
        <taxon>Oscillatoriophycideae</taxon>
        <taxon>Oscillatoriales</taxon>
    </lineage>
</organism>
<reference evidence="12" key="1">
    <citation type="journal article" date="2020" name="mSystems">
        <title>Genome- and Community-Level Interaction Insights into Carbon Utilization and Element Cycling Functions of Hydrothermarchaeota in Hydrothermal Sediment.</title>
        <authorList>
            <person name="Zhou Z."/>
            <person name="Liu Y."/>
            <person name="Xu W."/>
            <person name="Pan J."/>
            <person name="Luo Z.H."/>
            <person name="Li M."/>
        </authorList>
    </citation>
    <scope>NUCLEOTIDE SEQUENCE [LARGE SCALE GENOMIC DNA]</scope>
    <source>
        <strain evidence="12">SpSt-418</strain>
    </source>
</reference>
<dbReference type="GO" id="GO:0004713">
    <property type="term" value="F:protein tyrosine kinase activity"/>
    <property type="evidence" value="ECO:0007669"/>
    <property type="project" value="InterPro"/>
</dbReference>
<dbReference type="PROSITE" id="PS50011">
    <property type="entry name" value="PROTEIN_KINASE_DOM"/>
    <property type="match status" value="1"/>
</dbReference>
<dbReference type="InterPro" id="IPR008266">
    <property type="entry name" value="Tyr_kinase_AS"/>
</dbReference>
<evidence type="ECO:0000256" key="4">
    <source>
        <dbReference type="ARBA" id="ARBA00022741"/>
    </source>
</evidence>
<feature type="region of interest" description="Disordered" evidence="10">
    <location>
        <begin position="520"/>
        <end position="562"/>
    </location>
</feature>
<dbReference type="Pfam" id="PF00069">
    <property type="entry name" value="Pkinase"/>
    <property type="match status" value="1"/>
</dbReference>
<keyword evidence="2 12" id="KW-0723">Serine/threonine-protein kinase</keyword>
<dbReference type="InterPro" id="IPR017441">
    <property type="entry name" value="Protein_kinase_ATP_BS"/>
</dbReference>
<keyword evidence="3" id="KW-0808">Transferase</keyword>
<dbReference type="CDD" id="cd14014">
    <property type="entry name" value="STKc_PknB_like"/>
    <property type="match status" value="1"/>
</dbReference>
<evidence type="ECO:0000313" key="12">
    <source>
        <dbReference type="EMBL" id="HFN01438.1"/>
    </source>
</evidence>